<dbReference type="AlphaFoldDB" id="A0A4Y7PHK9"/>
<sequence>MCGFRRVFRWYVLVRRRRVYIGGYGLVMNNSRDLPGGWNRTDRTCDCLMTKFGVFCYTSKILFDESHRQRLSRHDRSLVESMHKIYTISSHDREDAWSRKQRIVRLSPPCSPLISKRDMLVGSELVNLVEQNSSWA</sequence>
<keyword evidence="2" id="KW-1185">Reference proteome</keyword>
<reference evidence="1 2" key="1">
    <citation type="submission" date="2018-06" db="EMBL/GenBank/DDBJ databases">
        <title>A transcriptomic atlas of mushroom development highlights an independent origin of complex multicellularity.</title>
        <authorList>
            <consortium name="DOE Joint Genome Institute"/>
            <person name="Krizsan K."/>
            <person name="Almasi E."/>
            <person name="Merenyi Z."/>
            <person name="Sahu N."/>
            <person name="Viragh M."/>
            <person name="Koszo T."/>
            <person name="Mondo S."/>
            <person name="Kiss B."/>
            <person name="Balint B."/>
            <person name="Kues U."/>
            <person name="Barry K."/>
            <person name="Hegedus J.C."/>
            <person name="Henrissat B."/>
            <person name="Johnson J."/>
            <person name="Lipzen A."/>
            <person name="Ohm R."/>
            <person name="Nagy I."/>
            <person name="Pangilinan J."/>
            <person name="Yan J."/>
            <person name="Xiong Y."/>
            <person name="Grigoriev I.V."/>
            <person name="Hibbett D.S."/>
            <person name="Nagy L.G."/>
        </authorList>
    </citation>
    <scope>NUCLEOTIDE SEQUENCE [LARGE SCALE GENOMIC DNA]</scope>
    <source>
        <strain evidence="1 2">SZMC22713</strain>
    </source>
</reference>
<dbReference type="Proteomes" id="UP000294933">
    <property type="component" value="Unassembled WGS sequence"/>
</dbReference>
<evidence type="ECO:0000313" key="2">
    <source>
        <dbReference type="Proteomes" id="UP000294933"/>
    </source>
</evidence>
<protein>
    <submittedName>
        <fullName evidence="1">Uncharacterized protein</fullName>
    </submittedName>
</protein>
<evidence type="ECO:0000313" key="1">
    <source>
        <dbReference type="EMBL" id="TDL14954.1"/>
    </source>
</evidence>
<dbReference type="VEuPathDB" id="FungiDB:BD410DRAFT_154810"/>
<name>A0A4Y7PHK9_9AGAM</name>
<accession>A0A4Y7PHK9</accession>
<proteinExistence type="predicted"/>
<dbReference type="EMBL" id="ML170298">
    <property type="protein sequence ID" value="TDL14954.1"/>
    <property type="molecule type" value="Genomic_DNA"/>
</dbReference>
<organism evidence="1 2">
    <name type="scientific">Rickenella mellea</name>
    <dbReference type="NCBI Taxonomy" id="50990"/>
    <lineage>
        <taxon>Eukaryota</taxon>
        <taxon>Fungi</taxon>
        <taxon>Dikarya</taxon>
        <taxon>Basidiomycota</taxon>
        <taxon>Agaricomycotina</taxon>
        <taxon>Agaricomycetes</taxon>
        <taxon>Hymenochaetales</taxon>
        <taxon>Rickenellaceae</taxon>
        <taxon>Rickenella</taxon>
    </lineage>
</organism>
<gene>
    <name evidence="1" type="ORF">BD410DRAFT_154810</name>
</gene>